<dbReference type="CDD" id="cd02440">
    <property type="entry name" value="AdoMet_MTases"/>
    <property type="match status" value="1"/>
</dbReference>
<dbReference type="InterPro" id="IPR002052">
    <property type="entry name" value="DNA_methylase_N6_adenine_CS"/>
</dbReference>
<keyword evidence="4" id="KW-0489">Methyltransferase</keyword>
<evidence type="ECO:0000259" key="2">
    <source>
        <dbReference type="Pfam" id="PF05175"/>
    </source>
</evidence>
<dbReference type="SUPFAM" id="SSF53335">
    <property type="entry name" value="S-adenosyl-L-methionine-dependent methyltransferases"/>
    <property type="match status" value="1"/>
</dbReference>
<dbReference type="InterPro" id="IPR040758">
    <property type="entry name" value="PrmC_N"/>
</dbReference>
<dbReference type="PANTHER" id="PTHR18895">
    <property type="entry name" value="HEMK METHYLTRANSFERASE"/>
    <property type="match status" value="1"/>
</dbReference>
<dbReference type="GO" id="GO:0003676">
    <property type="term" value="F:nucleic acid binding"/>
    <property type="evidence" value="ECO:0007669"/>
    <property type="project" value="InterPro"/>
</dbReference>
<dbReference type="Gene3D" id="3.40.50.150">
    <property type="entry name" value="Vaccinia Virus protein VP39"/>
    <property type="match status" value="1"/>
</dbReference>
<dbReference type="GO" id="GO:0008757">
    <property type="term" value="F:S-adenosylmethionine-dependent methyltransferase activity"/>
    <property type="evidence" value="ECO:0007669"/>
    <property type="project" value="UniProtKB-ARBA"/>
</dbReference>
<dbReference type="InterPro" id="IPR029063">
    <property type="entry name" value="SAM-dependent_MTases_sf"/>
</dbReference>
<dbReference type="Pfam" id="PF05175">
    <property type="entry name" value="MTS"/>
    <property type="match status" value="1"/>
</dbReference>
<sequence length="350" mass="36019">MSTPSAGSGPVGDPEDLGVALRRAAAILAEAGVPSPRVDAELLAEHLLARQPDGGGLGGGGLGRLRALAVTGARVPEGFWDLVAERARRVPLQHLTGTAHFRRLALAVGPGVFVPRPETEGVVQVALDWIAQHFPDAVTPQPARSGSGSGQGSATPSGRGSAHDPGRSPRAARSHPTGPVVVDLGTGSGAIAASIAREAPGAVVHAVELSDLAYAWAARNLALPEVGGRVHLVRGDLRTAFRELDGTVDVVVSNPPYIPPDMVPRDPEAALHDPEMALYGGAQGGLELPLAAAVTAARLLVPGGFFVMEHAEVQAERIPEILGASPSWTHVQRHDDLNGLPRATSAVRAA</sequence>
<dbReference type="RefSeq" id="WP_369044809.1">
    <property type="nucleotide sequence ID" value="NZ_CP163302.1"/>
</dbReference>
<protein>
    <submittedName>
        <fullName evidence="4">Class I SAM-dependent methyltransferase</fullName>
    </submittedName>
</protein>
<dbReference type="KEGG" id="spue:AB5L97_11780"/>
<reference evidence="4" key="1">
    <citation type="submission" date="2024-07" db="EMBL/GenBank/DDBJ databases">
        <authorList>
            <person name="fu j."/>
        </authorList>
    </citation>
    <scope>NUCLEOTIDE SEQUENCE</scope>
    <source>
        <strain evidence="4">P10A9</strain>
    </source>
</reference>
<proteinExistence type="predicted"/>
<dbReference type="Pfam" id="PF17827">
    <property type="entry name" value="PrmC_N"/>
    <property type="match status" value="1"/>
</dbReference>
<name>A0AB39KZH0_9MICC</name>
<dbReference type="AlphaFoldDB" id="A0AB39KZH0"/>
<feature type="domain" description="Methyltransferase small" evidence="2">
    <location>
        <begin position="180"/>
        <end position="257"/>
    </location>
</feature>
<dbReference type="PANTHER" id="PTHR18895:SF74">
    <property type="entry name" value="MTRF1L RELEASE FACTOR GLUTAMINE METHYLTRANSFERASE"/>
    <property type="match status" value="1"/>
</dbReference>
<dbReference type="GO" id="GO:0032259">
    <property type="term" value="P:methylation"/>
    <property type="evidence" value="ECO:0007669"/>
    <property type="project" value="UniProtKB-KW"/>
</dbReference>
<evidence type="ECO:0000313" key="4">
    <source>
        <dbReference type="EMBL" id="XDP43971.1"/>
    </source>
</evidence>
<dbReference type="PROSITE" id="PS00092">
    <property type="entry name" value="N6_MTASE"/>
    <property type="match status" value="1"/>
</dbReference>
<keyword evidence="4" id="KW-0808">Transferase</keyword>
<gene>
    <name evidence="4" type="ORF">AB5L97_11780</name>
</gene>
<evidence type="ECO:0000259" key="3">
    <source>
        <dbReference type="Pfam" id="PF17827"/>
    </source>
</evidence>
<dbReference type="Gene3D" id="1.10.8.10">
    <property type="entry name" value="DNA helicase RuvA subunit, C-terminal domain"/>
    <property type="match status" value="1"/>
</dbReference>
<dbReference type="GO" id="GO:0008170">
    <property type="term" value="F:N-methyltransferase activity"/>
    <property type="evidence" value="ECO:0007669"/>
    <property type="project" value="UniProtKB-ARBA"/>
</dbReference>
<feature type="region of interest" description="Disordered" evidence="1">
    <location>
        <begin position="137"/>
        <end position="183"/>
    </location>
</feature>
<accession>A0AB39KZH0</accession>
<feature type="domain" description="Release factor glutamine methyltransferase N-terminal" evidence="3">
    <location>
        <begin position="20"/>
        <end position="49"/>
    </location>
</feature>
<evidence type="ECO:0000256" key="1">
    <source>
        <dbReference type="SAM" id="MobiDB-lite"/>
    </source>
</evidence>
<dbReference type="EMBL" id="CP163302">
    <property type="protein sequence ID" value="XDP43971.1"/>
    <property type="molecule type" value="Genomic_DNA"/>
</dbReference>
<dbReference type="InterPro" id="IPR050320">
    <property type="entry name" value="N5-glutamine_MTase"/>
</dbReference>
<organism evidence="4">
    <name type="scientific">Sinomonas puerhi</name>
    <dbReference type="NCBI Taxonomy" id="3238584"/>
    <lineage>
        <taxon>Bacteria</taxon>
        <taxon>Bacillati</taxon>
        <taxon>Actinomycetota</taxon>
        <taxon>Actinomycetes</taxon>
        <taxon>Micrococcales</taxon>
        <taxon>Micrococcaceae</taxon>
        <taxon>Sinomonas</taxon>
    </lineage>
</organism>
<dbReference type="InterPro" id="IPR007848">
    <property type="entry name" value="Small_mtfrase_dom"/>
</dbReference>